<feature type="transmembrane region" description="Helical" evidence="7">
    <location>
        <begin position="205"/>
        <end position="223"/>
    </location>
</feature>
<dbReference type="Proteomes" id="UP001139168">
    <property type="component" value="Unassembled WGS sequence"/>
</dbReference>
<feature type="transmembrane region" description="Helical" evidence="7">
    <location>
        <begin position="20"/>
        <end position="44"/>
    </location>
</feature>
<evidence type="ECO:0000313" key="8">
    <source>
        <dbReference type="EMBL" id="MCC3267120.1"/>
    </source>
</evidence>
<feature type="transmembrane region" description="Helical" evidence="7">
    <location>
        <begin position="230"/>
        <end position="250"/>
    </location>
</feature>
<dbReference type="InterPro" id="IPR037294">
    <property type="entry name" value="ABC_BtuC-like"/>
</dbReference>
<accession>A0ABS8GKP7</accession>
<comment type="similarity">
    <text evidence="2 6">Belongs to the ABC-3 integral membrane protein family.</text>
</comment>
<dbReference type="SUPFAM" id="SSF81345">
    <property type="entry name" value="ABC transporter involved in vitamin B12 uptake, BtuC"/>
    <property type="match status" value="1"/>
</dbReference>
<feature type="transmembrane region" description="Helical" evidence="7">
    <location>
        <begin position="51"/>
        <end position="70"/>
    </location>
</feature>
<feature type="transmembrane region" description="Helical" evidence="7">
    <location>
        <begin position="256"/>
        <end position="274"/>
    </location>
</feature>
<protein>
    <submittedName>
        <fullName evidence="8">Metal ABC transporter permease</fullName>
    </submittedName>
</protein>
<reference evidence="8" key="1">
    <citation type="submission" date="2021-10" db="EMBL/GenBank/DDBJ databases">
        <title>Novel species in genus Arthrobacter.</title>
        <authorList>
            <person name="Liu Y."/>
        </authorList>
    </citation>
    <scope>NUCLEOTIDE SEQUENCE</scope>
    <source>
        <strain evidence="8">Zg-Y786</strain>
    </source>
</reference>
<evidence type="ECO:0000256" key="2">
    <source>
        <dbReference type="ARBA" id="ARBA00008034"/>
    </source>
</evidence>
<evidence type="ECO:0000256" key="4">
    <source>
        <dbReference type="ARBA" id="ARBA00022989"/>
    </source>
</evidence>
<sequence length="289" mass="29879">MDLSEFFSAVFDFSDYGQLLPLVANSIWAAAILGLVGGLIGTFVLMRDLAFAVHGIAELSFAGAAFALLIGANVVFGSLAGSVAAAVLLAVMGLKARDRNSVTGVIMPFGLGLGILFLGLYEGRSANKFGLLTGQIVAVDTVQLNLLAGTAVVVIAGLVLIWRPLTFASADPELAEARGVPVRVLSIVFMILLGLSVALSIQVVGALLVLSLLITPSAAALLVTSSPRLVVLLSVLFAVTSAVGGILLALGGRISISPYITTISFLIYIVCRLIKRMRTKGRARANAAA</sequence>
<gene>
    <name evidence="8" type="ORF">LJ752_13845</name>
</gene>
<organism evidence="8 9">
    <name type="scientific">Arthrobacter gengyunqii</name>
    <dbReference type="NCBI Taxonomy" id="2886940"/>
    <lineage>
        <taxon>Bacteria</taxon>
        <taxon>Bacillati</taxon>
        <taxon>Actinomycetota</taxon>
        <taxon>Actinomycetes</taxon>
        <taxon>Micrococcales</taxon>
        <taxon>Micrococcaceae</taxon>
        <taxon>Arthrobacter</taxon>
    </lineage>
</organism>
<keyword evidence="9" id="KW-1185">Reference proteome</keyword>
<dbReference type="InterPro" id="IPR001626">
    <property type="entry name" value="ABC_TroCD"/>
</dbReference>
<evidence type="ECO:0000313" key="9">
    <source>
        <dbReference type="Proteomes" id="UP001139168"/>
    </source>
</evidence>
<keyword evidence="6" id="KW-0813">Transport</keyword>
<keyword evidence="3 6" id="KW-0812">Transmembrane</keyword>
<feature type="transmembrane region" description="Helical" evidence="7">
    <location>
        <begin position="76"/>
        <end position="94"/>
    </location>
</feature>
<evidence type="ECO:0000256" key="6">
    <source>
        <dbReference type="RuleBase" id="RU003943"/>
    </source>
</evidence>
<dbReference type="PANTHER" id="PTHR30477:SF0">
    <property type="entry name" value="METAL TRANSPORT SYSTEM MEMBRANE PROTEIN TM_0125-RELATED"/>
    <property type="match status" value="1"/>
</dbReference>
<keyword evidence="4 7" id="KW-1133">Transmembrane helix</keyword>
<feature type="transmembrane region" description="Helical" evidence="7">
    <location>
        <begin position="182"/>
        <end position="199"/>
    </location>
</feature>
<feature type="transmembrane region" description="Helical" evidence="7">
    <location>
        <begin position="101"/>
        <end position="121"/>
    </location>
</feature>
<name>A0ABS8GKP7_9MICC</name>
<comment type="caution">
    <text evidence="8">The sequence shown here is derived from an EMBL/GenBank/DDBJ whole genome shotgun (WGS) entry which is preliminary data.</text>
</comment>
<comment type="subcellular location">
    <subcellularLocation>
        <location evidence="6">Cell membrane</location>
        <topology evidence="6">Multi-pass membrane protein</topology>
    </subcellularLocation>
    <subcellularLocation>
        <location evidence="1">Membrane</location>
        <topology evidence="1">Multi-pass membrane protein</topology>
    </subcellularLocation>
</comment>
<feature type="transmembrane region" description="Helical" evidence="7">
    <location>
        <begin position="141"/>
        <end position="162"/>
    </location>
</feature>
<dbReference type="Pfam" id="PF00950">
    <property type="entry name" value="ABC-3"/>
    <property type="match status" value="1"/>
</dbReference>
<dbReference type="PANTHER" id="PTHR30477">
    <property type="entry name" value="ABC-TRANSPORTER METAL-BINDING PROTEIN"/>
    <property type="match status" value="1"/>
</dbReference>
<keyword evidence="5 7" id="KW-0472">Membrane</keyword>
<evidence type="ECO:0000256" key="7">
    <source>
        <dbReference type="SAM" id="Phobius"/>
    </source>
</evidence>
<evidence type="ECO:0000256" key="1">
    <source>
        <dbReference type="ARBA" id="ARBA00004141"/>
    </source>
</evidence>
<dbReference type="RefSeq" id="WP_227892040.1">
    <property type="nucleotide sequence ID" value="NZ_JAJFZQ010000008.1"/>
</dbReference>
<evidence type="ECO:0000256" key="5">
    <source>
        <dbReference type="ARBA" id="ARBA00023136"/>
    </source>
</evidence>
<evidence type="ECO:0000256" key="3">
    <source>
        <dbReference type="ARBA" id="ARBA00022692"/>
    </source>
</evidence>
<proteinExistence type="inferred from homology"/>
<dbReference type="Gene3D" id="1.10.3470.10">
    <property type="entry name" value="ABC transporter involved in vitamin B12 uptake, BtuC"/>
    <property type="match status" value="1"/>
</dbReference>
<dbReference type="EMBL" id="JAJFZQ010000008">
    <property type="protein sequence ID" value="MCC3267120.1"/>
    <property type="molecule type" value="Genomic_DNA"/>
</dbReference>